<dbReference type="Gene3D" id="3.40.50.300">
    <property type="entry name" value="P-loop containing nucleotide triphosphate hydrolases"/>
    <property type="match status" value="1"/>
</dbReference>
<dbReference type="AlphaFoldDB" id="A0A084EF66"/>
<dbReference type="InterPro" id="IPR017026">
    <property type="entry name" value="ImuA"/>
</dbReference>
<proteinExistence type="predicted"/>
<dbReference type="SUPFAM" id="SSF52540">
    <property type="entry name" value="P-loop containing nucleoside triphosphate hydrolases"/>
    <property type="match status" value="1"/>
</dbReference>
<evidence type="ECO:0000313" key="3">
    <source>
        <dbReference type="Proteomes" id="UP000028534"/>
    </source>
</evidence>
<comment type="caution">
    <text evidence="2">The sequence shown here is derived from an EMBL/GenBank/DDBJ whole genome shotgun (WGS) entry which is preliminary data.</text>
</comment>
<sequence length="263" mass="27759">MANKRVPVFAMSIASKSERLQALMAEIQAISPVLRPEAEYLPFAVAALDERLAGGGLASAALHEFAGQTASMGDDAAASLFAAGIASRASTADILWIMARPDLFAPGLASAGIAADRLIQVEAGKDEDALAVMEEALRHGALAAVVCEVTRVGMTATRRLQLAAEEGGTTALLLRRWCKASDDPLSTPSSAVTRWRIGCARSSPLPVAGVGRPRWQVSLMRQRGGDPFTWLLEGCDAQGRVAVPAEPRRRPAPPRRGEARQAA</sequence>
<dbReference type="EMBL" id="JGVR01000030">
    <property type="protein sequence ID" value="KEZ16608.1"/>
    <property type="molecule type" value="Genomic_DNA"/>
</dbReference>
<feature type="region of interest" description="Disordered" evidence="1">
    <location>
        <begin position="241"/>
        <end position="263"/>
    </location>
</feature>
<dbReference type="eggNOG" id="COG4544">
    <property type="taxonomic scope" value="Bacteria"/>
</dbReference>
<dbReference type="RefSeq" id="WP_289305506.1">
    <property type="nucleotide sequence ID" value="NZ_JGVR01000030.1"/>
</dbReference>
<organism evidence="2 3">
    <name type="scientific">Sphingobium yanoikuyae</name>
    <name type="common">Sphingomonas yanoikuyae</name>
    <dbReference type="NCBI Taxonomy" id="13690"/>
    <lineage>
        <taxon>Bacteria</taxon>
        <taxon>Pseudomonadati</taxon>
        <taxon>Pseudomonadota</taxon>
        <taxon>Alphaproteobacteria</taxon>
        <taxon>Sphingomonadales</taxon>
        <taxon>Sphingomonadaceae</taxon>
        <taxon>Sphingobium</taxon>
    </lineage>
</organism>
<evidence type="ECO:0000313" key="2">
    <source>
        <dbReference type="EMBL" id="KEZ16608.1"/>
    </source>
</evidence>
<dbReference type="Proteomes" id="UP000028534">
    <property type="component" value="Unassembled WGS sequence"/>
</dbReference>
<gene>
    <name evidence="2" type="ORF">CP98_04036</name>
</gene>
<evidence type="ECO:0000256" key="1">
    <source>
        <dbReference type="SAM" id="MobiDB-lite"/>
    </source>
</evidence>
<reference evidence="2 3" key="1">
    <citation type="submission" date="2014-03" db="EMBL/GenBank/DDBJ databases">
        <title>Genome sequence of Sphingobium yanoikuyae B1.</title>
        <authorList>
            <person name="Gan H.M."/>
            <person name="Gan H.Y."/>
            <person name="Savka M.A."/>
        </authorList>
    </citation>
    <scope>NUCLEOTIDE SEQUENCE [LARGE SCALE GENOMIC DNA]</scope>
    <source>
        <strain evidence="2 3">B1</strain>
    </source>
</reference>
<dbReference type="PATRIC" id="fig|13690.10.peg.4147"/>
<dbReference type="PIRSF" id="PIRSF034285">
    <property type="entry name" value="UCP034285"/>
    <property type="match status" value="1"/>
</dbReference>
<accession>A0A084EF66</accession>
<name>A0A084EF66_SPHYA</name>
<protein>
    <submittedName>
        <fullName evidence="2">Damage-inducible mutagenesis protein</fullName>
    </submittedName>
</protein>
<dbReference type="InterPro" id="IPR027417">
    <property type="entry name" value="P-loop_NTPase"/>
</dbReference>